<sequence>MCLFLATDATFVIGHEDVMAKEHLKHRKPIAVE</sequence>
<proteinExistence type="predicted"/>
<evidence type="ECO:0000313" key="2">
    <source>
        <dbReference type="Proteomes" id="UP001164746"/>
    </source>
</evidence>
<evidence type="ECO:0000313" key="1">
    <source>
        <dbReference type="EMBL" id="WAR27437.1"/>
    </source>
</evidence>
<accession>A0ABY7G0M1</accession>
<protein>
    <submittedName>
        <fullName evidence="1">Uncharacterized protein</fullName>
    </submittedName>
</protein>
<dbReference type="Proteomes" id="UP001164746">
    <property type="component" value="Chromosome 15"/>
</dbReference>
<keyword evidence="2" id="KW-1185">Reference proteome</keyword>
<reference evidence="1" key="1">
    <citation type="submission" date="2022-11" db="EMBL/GenBank/DDBJ databases">
        <title>Centuries of genome instability and evolution in soft-shell clam transmissible cancer (bioRxiv).</title>
        <authorList>
            <person name="Hart S.F.M."/>
            <person name="Yonemitsu M.A."/>
            <person name="Giersch R.M."/>
            <person name="Beal B.F."/>
            <person name="Arriagada G."/>
            <person name="Davis B.W."/>
            <person name="Ostrander E.A."/>
            <person name="Goff S.P."/>
            <person name="Metzger M.J."/>
        </authorList>
    </citation>
    <scope>NUCLEOTIDE SEQUENCE</scope>
    <source>
        <strain evidence="1">MELC-2E11</strain>
        <tissue evidence="1">Siphon/mantle</tissue>
    </source>
</reference>
<organism evidence="1 2">
    <name type="scientific">Mya arenaria</name>
    <name type="common">Soft-shell clam</name>
    <dbReference type="NCBI Taxonomy" id="6604"/>
    <lineage>
        <taxon>Eukaryota</taxon>
        <taxon>Metazoa</taxon>
        <taxon>Spiralia</taxon>
        <taxon>Lophotrochozoa</taxon>
        <taxon>Mollusca</taxon>
        <taxon>Bivalvia</taxon>
        <taxon>Autobranchia</taxon>
        <taxon>Heteroconchia</taxon>
        <taxon>Euheterodonta</taxon>
        <taxon>Imparidentia</taxon>
        <taxon>Neoheterodontei</taxon>
        <taxon>Myida</taxon>
        <taxon>Myoidea</taxon>
        <taxon>Myidae</taxon>
        <taxon>Mya</taxon>
    </lineage>
</organism>
<dbReference type="EMBL" id="CP111026">
    <property type="protein sequence ID" value="WAR27437.1"/>
    <property type="molecule type" value="Genomic_DNA"/>
</dbReference>
<gene>
    <name evidence="1" type="ORF">MAR_013141</name>
</gene>
<name>A0ABY7G0M1_MYAAR</name>